<sequence>MAAYTTRPATPDDGAFLADMVVEAANWNSGHRPRPAVLDDPVYRSYIAGWQRPGDAGVVAADDEDRPIGAAWYRLFQADRAAHGFVAIGVPELIIGVRAPWRAQGVGRSLMRELTEQARRAGFARMTLSVERGNFARSLYRSEGFVTVEARGGRETMVRRLR</sequence>
<dbReference type="InterPro" id="IPR050832">
    <property type="entry name" value="Bact_Acetyltransf"/>
</dbReference>
<proteinExistence type="predicted"/>
<name>A0A5C1YB06_9MICO</name>
<dbReference type="CDD" id="cd04301">
    <property type="entry name" value="NAT_SF"/>
    <property type="match status" value="1"/>
</dbReference>
<keyword evidence="1 4" id="KW-0808">Transferase</keyword>
<keyword evidence="5" id="KW-1185">Reference proteome</keyword>
<dbReference type="InterPro" id="IPR000182">
    <property type="entry name" value="GNAT_dom"/>
</dbReference>
<dbReference type="SUPFAM" id="SSF55729">
    <property type="entry name" value="Acyl-CoA N-acyltransferases (Nat)"/>
    <property type="match status" value="1"/>
</dbReference>
<feature type="domain" description="N-acetyltransferase" evidence="3">
    <location>
        <begin position="4"/>
        <end position="162"/>
    </location>
</feature>
<dbReference type="Pfam" id="PF00583">
    <property type="entry name" value="Acetyltransf_1"/>
    <property type="match status" value="1"/>
</dbReference>
<evidence type="ECO:0000256" key="1">
    <source>
        <dbReference type="ARBA" id="ARBA00022679"/>
    </source>
</evidence>
<dbReference type="KEGG" id="ail:FLP10_01880"/>
<reference evidence="4 5" key="1">
    <citation type="submission" date="2019-09" db="EMBL/GenBank/DDBJ databases">
        <title>Genome sequencing of strain KACC 19306.</title>
        <authorList>
            <person name="Heo J."/>
            <person name="Kim S.-J."/>
            <person name="Kim J.-S."/>
            <person name="Hong S.-B."/>
            <person name="Kwon S.-W."/>
        </authorList>
    </citation>
    <scope>NUCLEOTIDE SEQUENCE [LARGE SCALE GENOMIC DNA]</scope>
    <source>
        <strain evidence="4 5">KACC 19306</strain>
    </source>
</reference>
<evidence type="ECO:0000313" key="5">
    <source>
        <dbReference type="Proteomes" id="UP000324678"/>
    </source>
</evidence>
<dbReference type="PROSITE" id="PS51186">
    <property type="entry name" value="GNAT"/>
    <property type="match status" value="1"/>
</dbReference>
<gene>
    <name evidence="4" type="ORF">FLP10_01880</name>
</gene>
<accession>A0A5C1YB06</accession>
<dbReference type="Proteomes" id="UP000324678">
    <property type="component" value="Chromosome"/>
</dbReference>
<organism evidence="4 5">
    <name type="scientific">Agromyces intestinalis</name>
    <dbReference type="NCBI Taxonomy" id="2592652"/>
    <lineage>
        <taxon>Bacteria</taxon>
        <taxon>Bacillati</taxon>
        <taxon>Actinomycetota</taxon>
        <taxon>Actinomycetes</taxon>
        <taxon>Micrococcales</taxon>
        <taxon>Microbacteriaceae</taxon>
        <taxon>Agromyces</taxon>
    </lineage>
</organism>
<dbReference type="AlphaFoldDB" id="A0A5C1YB06"/>
<evidence type="ECO:0000313" key="4">
    <source>
        <dbReference type="EMBL" id="QEO13303.1"/>
    </source>
</evidence>
<dbReference type="InterPro" id="IPR016181">
    <property type="entry name" value="Acyl_CoA_acyltransferase"/>
</dbReference>
<protein>
    <submittedName>
        <fullName evidence="4">GNAT family N-acetyltransferase</fullName>
    </submittedName>
</protein>
<dbReference type="RefSeq" id="WP_149159327.1">
    <property type="nucleotide sequence ID" value="NZ_CP043505.1"/>
</dbReference>
<dbReference type="EMBL" id="CP043505">
    <property type="protein sequence ID" value="QEO13303.1"/>
    <property type="molecule type" value="Genomic_DNA"/>
</dbReference>
<dbReference type="PANTHER" id="PTHR43877">
    <property type="entry name" value="AMINOALKYLPHOSPHONATE N-ACETYLTRANSFERASE-RELATED-RELATED"/>
    <property type="match status" value="1"/>
</dbReference>
<dbReference type="PANTHER" id="PTHR43877:SF2">
    <property type="entry name" value="AMINOALKYLPHOSPHONATE N-ACETYLTRANSFERASE-RELATED"/>
    <property type="match status" value="1"/>
</dbReference>
<evidence type="ECO:0000259" key="3">
    <source>
        <dbReference type="PROSITE" id="PS51186"/>
    </source>
</evidence>
<keyword evidence="2" id="KW-0012">Acyltransferase</keyword>
<dbReference type="Gene3D" id="3.40.630.30">
    <property type="match status" value="1"/>
</dbReference>
<dbReference type="GO" id="GO:0016747">
    <property type="term" value="F:acyltransferase activity, transferring groups other than amino-acyl groups"/>
    <property type="evidence" value="ECO:0007669"/>
    <property type="project" value="InterPro"/>
</dbReference>
<evidence type="ECO:0000256" key="2">
    <source>
        <dbReference type="ARBA" id="ARBA00023315"/>
    </source>
</evidence>
<dbReference type="OrthoDB" id="9790865at2"/>